<dbReference type="EMBL" id="JAYGJQ010000002">
    <property type="protein sequence ID" value="MEA9356943.1"/>
    <property type="molecule type" value="Genomic_DNA"/>
</dbReference>
<accession>A0ABU5VV68</accession>
<organism evidence="1 2">
    <name type="scientific">Bacteriovorax antarcticus</name>
    <dbReference type="NCBI Taxonomy" id="3088717"/>
    <lineage>
        <taxon>Bacteria</taxon>
        <taxon>Pseudomonadati</taxon>
        <taxon>Bdellovibrionota</taxon>
        <taxon>Bacteriovoracia</taxon>
        <taxon>Bacteriovoracales</taxon>
        <taxon>Bacteriovoracaceae</taxon>
        <taxon>Bacteriovorax</taxon>
    </lineage>
</organism>
<evidence type="ECO:0008006" key="3">
    <source>
        <dbReference type="Google" id="ProtNLM"/>
    </source>
</evidence>
<sequence length="358" mass="40186">MRTSLIILSLALLVSCGKKSNNISNSADKEAFEQKNFLTIPHEENKSLIRGKILNSLVEQTFPALVNTPENEIQKNDELNNFEISDRDLKNYQEKEKVYSKVIVSFSDREEIYFVPERVLVADLISDLELSPEVARVLKMLPVNNEKTYKGGVIYIVSVNHEDLMKNDQKFYKTQTSAMKGINGQSLLIDSHKSVFLSVDYDFYLQKVAPQTFGGKMIRCTPDLRESGMCGLQCAYKRNMPSGEFEKVTEKTLGNLGFVVKYANKTASTSDLVIMNQTDSHFDVKIESQEVVGDDYALEIVQLASSTYSRSASGYDYTGACSGSERNVYGDVALQSKVNFSVTMTILGRGTELKRVRL</sequence>
<evidence type="ECO:0000313" key="1">
    <source>
        <dbReference type="EMBL" id="MEA9356943.1"/>
    </source>
</evidence>
<reference evidence="1 2" key="1">
    <citation type="submission" date="2023-11" db="EMBL/GenBank/DDBJ databases">
        <title>A Novel Polar Bacteriovorax (B. antarcticus) Isolated from the Biocrust in Antarctica.</title>
        <authorList>
            <person name="Mun W."/>
            <person name="Choi S.Y."/>
            <person name="Mitchell R.J."/>
        </authorList>
    </citation>
    <scope>NUCLEOTIDE SEQUENCE [LARGE SCALE GENOMIC DNA]</scope>
    <source>
        <strain evidence="1 2">PP10</strain>
    </source>
</reference>
<evidence type="ECO:0000313" key="2">
    <source>
        <dbReference type="Proteomes" id="UP001302274"/>
    </source>
</evidence>
<dbReference type="RefSeq" id="WP_323576837.1">
    <property type="nucleotide sequence ID" value="NZ_JAYGJQ010000002.1"/>
</dbReference>
<proteinExistence type="predicted"/>
<comment type="caution">
    <text evidence="1">The sequence shown here is derived from an EMBL/GenBank/DDBJ whole genome shotgun (WGS) entry which is preliminary data.</text>
</comment>
<dbReference type="Proteomes" id="UP001302274">
    <property type="component" value="Unassembled WGS sequence"/>
</dbReference>
<keyword evidence="2" id="KW-1185">Reference proteome</keyword>
<protein>
    <recommendedName>
        <fullName evidence="3">Lipoprotein</fullName>
    </recommendedName>
</protein>
<gene>
    <name evidence="1" type="ORF">SHI21_12030</name>
</gene>
<name>A0ABU5VV68_9BACT</name>
<dbReference type="PROSITE" id="PS51257">
    <property type="entry name" value="PROKAR_LIPOPROTEIN"/>
    <property type="match status" value="1"/>
</dbReference>